<protein>
    <submittedName>
        <fullName evidence="4">Inosine-uridine nucleoside N-ribohydrolase</fullName>
    </submittedName>
</protein>
<keyword evidence="1 4" id="KW-0378">Hydrolase</keyword>
<feature type="domain" description="Inosine/uridine-preferring nucleoside hydrolase" evidence="3">
    <location>
        <begin position="10"/>
        <end position="298"/>
    </location>
</feature>
<dbReference type="PANTHER" id="PTHR12304">
    <property type="entry name" value="INOSINE-URIDINE PREFERRING NUCLEOSIDE HYDROLASE"/>
    <property type="match status" value="1"/>
</dbReference>
<dbReference type="RefSeq" id="WP_057817644.1">
    <property type="nucleotide sequence ID" value="NZ_AZEC01000001.1"/>
</dbReference>
<dbReference type="InterPro" id="IPR001910">
    <property type="entry name" value="Inosine/uridine_hydrolase_dom"/>
</dbReference>
<reference evidence="4 5" key="1">
    <citation type="journal article" date="2015" name="Genome Announc.">
        <title>Expanding the biotechnology potential of lactobacilli through comparative genomics of 213 strains and associated genera.</title>
        <authorList>
            <person name="Sun Z."/>
            <person name="Harris H.M."/>
            <person name="McCann A."/>
            <person name="Guo C."/>
            <person name="Argimon S."/>
            <person name="Zhang W."/>
            <person name="Yang X."/>
            <person name="Jeffery I.B."/>
            <person name="Cooney J.C."/>
            <person name="Kagawa T.F."/>
            <person name="Liu W."/>
            <person name="Song Y."/>
            <person name="Salvetti E."/>
            <person name="Wrobel A."/>
            <person name="Rasinkangas P."/>
            <person name="Parkhill J."/>
            <person name="Rea M.C."/>
            <person name="O'Sullivan O."/>
            <person name="Ritari J."/>
            <person name="Douillard F.P."/>
            <person name="Paul Ross R."/>
            <person name="Yang R."/>
            <person name="Briner A.E."/>
            <person name="Felis G.E."/>
            <person name="de Vos W.M."/>
            <person name="Barrangou R."/>
            <person name="Klaenhammer T.R."/>
            <person name="Caufield P.W."/>
            <person name="Cui Y."/>
            <person name="Zhang H."/>
            <person name="O'Toole P.W."/>
        </authorList>
    </citation>
    <scope>NUCLEOTIDE SEQUENCE [LARGE SCALE GENOMIC DNA]</scope>
    <source>
        <strain evidence="4 5">DSM 12744</strain>
    </source>
</reference>
<evidence type="ECO:0000256" key="1">
    <source>
        <dbReference type="ARBA" id="ARBA00022801"/>
    </source>
</evidence>
<dbReference type="STRING" id="1423792.FD09_GL000367"/>
<dbReference type="AlphaFoldDB" id="A0A0R1N338"/>
<gene>
    <name evidence="4" type="ORF">FD09_GL000367</name>
</gene>
<dbReference type="PATRIC" id="fig|1423792.3.peg.369"/>
<dbReference type="InterPro" id="IPR023186">
    <property type="entry name" value="IUNH"/>
</dbReference>
<dbReference type="CDD" id="cd02651">
    <property type="entry name" value="nuc_hydro_IU_UC_XIUA"/>
    <property type="match status" value="1"/>
</dbReference>
<sequence>MSTQTPKPTIISTDPGIDDAVAIAVALASDQLDIQLITPLAGNVDLENTTHNTLQLLTFLGKNVPVVPGSDRPLLRPTINASVIHGKSGMKGYPFPTPTVTADHTRSAVAAMHAVINHNTTKTTVIGIGPLTDIAILLHLYPADREKIAEIVLMGGALGRGNYGVLAEFNFVSDPEAAAMVFQSGVPIKVAPLEVGLQAEVMPATSEKIKHLGKVGDMFYGLFSHYRSGSFETGLRMYDALAIAMLVEPEMFTLVDTYIAIETQGALTAGASLIDLTGRLHHAPNATVATAVDPAQFEQWLVNAIAATNK</sequence>
<accession>A0A0R1N338</accession>
<proteinExistence type="predicted"/>
<dbReference type="EMBL" id="AZEC01000001">
    <property type="protein sequence ID" value="KRL14710.1"/>
    <property type="molecule type" value="Genomic_DNA"/>
</dbReference>
<name>A0A0R1N338_9LACO</name>
<dbReference type="GO" id="GO:0008477">
    <property type="term" value="F:purine nucleosidase activity"/>
    <property type="evidence" value="ECO:0007669"/>
    <property type="project" value="TreeGrafter"/>
</dbReference>
<evidence type="ECO:0000259" key="3">
    <source>
        <dbReference type="Pfam" id="PF01156"/>
    </source>
</evidence>
<evidence type="ECO:0000313" key="4">
    <source>
        <dbReference type="EMBL" id="KRL14710.1"/>
    </source>
</evidence>
<dbReference type="OrthoDB" id="9797882at2"/>
<comment type="caution">
    <text evidence="4">The sequence shown here is derived from an EMBL/GenBank/DDBJ whole genome shotgun (WGS) entry which is preliminary data.</text>
</comment>
<dbReference type="InterPro" id="IPR036452">
    <property type="entry name" value="Ribo_hydro-like"/>
</dbReference>
<dbReference type="Gene3D" id="3.90.245.10">
    <property type="entry name" value="Ribonucleoside hydrolase-like"/>
    <property type="match status" value="1"/>
</dbReference>
<dbReference type="GO" id="GO:0005829">
    <property type="term" value="C:cytosol"/>
    <property type="evidence" value="ECO:0007669"/>
    <property type="project" value="TreeGrafter"/>
</dbReference>
<dbReference type="GO" id="GO:0006152">
    <property type="term" value="P:purine nucleoside catabolic process"/>
    <property type="evidence" value="ECO:0007669"/>
    <property type="project" value="TreeGrafter"/>
</dbReference>
<dbReference type="SUPFAM" id="SSF53590">
    <property type="entry name" value="Nucleoside hydrolase"/>
    <property type="match status" value="1"/>
</dbReference>
<dbReference type="Pfam" id="PF01156">
    <property type="entry name" value="IU_nuc_hydro"/>
    <property type="match status" value="1"/>
</dbReference>
<evidence type="ECO:0000256" key="2">
    <source>
        <dbReference type="ARBA" id="ARBA00023295"/>
    </source>
</evidence>
<keyword evidence="5" id="KW-1185">Reference proteome</keyword>
<keyword evidence="2" id="KW-0326">Glycosidase</keyword>
<organism evidence="4 5">
    <name type="scientific">Schleiferilactobacillus perolens DSM 12744</name>
    <dbReference type="NCBI Taxonomy" id="1423792"/>
    <lineage>
        <taxon>Bacteria</taxon>
        <taxon>Bacillati</taxon>
        <taxon>Bacillota</taxon>
        <taxon>Bacilli</taxon>
        <taxon>Lactobacillales</taxon>
        <taxon>Lactobacillaceae</taxon>
        <taxon>Schleiferilactobacillus</taxon>
    </lineage>
</organism>
<evidence type="ECO:0000313" key="5">
    <source>
        <dbReference type="Proteomes" id="UP000051330"/>
    </source>
</evidence>
<dbReference type="PANTHER" id="PTHR12304:SF15">
    <property type="entry name" value="NON-SPECIFIC RIBONUCLEOSIDE HYDROLASE RIHC"/>
    <property type="match status" value="1"/>
</dbReference>
<dbReference type="Proteomes" id="UP000051330">
    <property type="component" value="Unassembled WGS sequence"/>
</dbReference>